<evidence type="ECO:0000259" key="2">
    <source>
        <dbReference type="Pfam" id="PF10785"/>
    </source>
</evidence>
<dbReference type="AlphaFoldDB" id="A0A2R5G211"/>
<dbReference type="PANTHER" id="PTHR34062:SF1">
    <property type="entry name" value="NADH-UBIQUINONE OXIDOREDUCTASE 21KDA SUBUNIT N-TERMINAL DOMAIN-CONTAINING PROTEIN"/>
    <property type="match status" value="1"/>
</dbReference>
<dbReference type="EMBL" id="BEYU01000005">
    <property type="protein sequence ID" value="GBG24349.1"/>
    <property type="molecule type" value="Genomic_DNA"/>
</dbReference>
<organism evidence="3 4">
    <name type="scientific">Hondaea fermentalgiana</name>
    <dbReference type="NCBI Taxonomy" id="2315210"/>
    <lineage>
        <taxon>Eukaryota</taxon>
        <taxon>Sar</taxon>
        <taxon>Stramenopiles</taxon>
        <taxon>Bigyra</taxon>
        <taxon>Labyrinthulomycetes</taxon>
        <taxon>Thraustochytrida</taxon>
        <taxon>Thraustochytriidae</taxon>
        <taxon>Hondaea</taxon>
    </lineage>
</organism>
<proteinExistence type="predicted"/>
<dbReference type="InParanoid" id="A0A2R5G211"/>
<accession>A0A2R5G211</accession>
<evidence type="ECO:0000313" key="4">
    <source>
        <dbReference type="Proteomes" id="UP000241890"/>
    </source>
</evidence>
<comment type="caution">
    <text evidence="3">The sequence shown here is derived from an EMBL/GenBank/DDBJ whole genome shotgun (WGS) entry which is preliminary data.</text>
</comment>
<reference evidence="3 4" key="1">
    <citation type="submission" date="2017-12" db="EMBL/GenBank/DDBJ databases">
        <title>Sequencing, de novo assembly and annotation of complete genome of a new Thraustochytrid species, strain FCC1311.</title>
        <authorList>
            <person name="Sedici K."/>
            <person name="Godart F."/>
            <person name="Aiese Cigliano R."/>
            <person name="Sanseverino W."/>
            <person name="Barakat M."/>
            <person name="Ortet P."/>
            <person name="Marechal E."/>
            <person name="Cagnac O."/>
            <person name="Amato A."/>
        </authorList>
    </citation>
    <scope>NUCLEOTIDE SEQUENCE [LARGE SCALE GENOMIC DNA]</scope>
</reference>
<dbReference type="InterPro" id="IPR019721">
    <property type="entry name" value="NADH-UbQ_OxRdtase_su21_N"/>
</dbReference>
<dbReference type="Proteomes" id="UP000241890">
    <property type="component" value="Unassembled WGS sequence"/>
</dbReference>
<evidence type="ECO:0000256" key="1">
    <source>
        <dbReference type="SAM" id="Phobius"/>
    </source>
</evidence>
<feature type="transmembrane region" description="Helical" evidence="1">
    <location>
        <begin position="35"/>
        <end position="53"/>
    </location>
</feature>
<gene>
    <name evidence="3" type="ORF">FCC1311_005672</name>
</gene>
<protein>
    <recommendedName>
        <fullName evidence="2">NADH-ubiquinone oxidoreductase 21kDa subunit N-terminal domain-containing protein</fullName>
    </recommendedName>
</protein>
<evidence type="ECO:0000313" key="3">
    <source>
        <dbReference type="EMBL" id="GBG24349.1"/>
    </source>
</evidence>
<feature type="transmembrane region" description="Helical" evidence="1">
    <location>
        <begin position="59"/>
        <end position="81"/>
    </location>
</feature>
<keyword evidence="1" id="KW-1133">Transmembrane helix</keyword>
<dbReference type="Pfam" id="PF10785">
    <property type="entry name" value="NADH-u_ox-rdase"/>
    <property type="match status" value="1"/>
</dbReference>
<dbReference type="PANTHER" id="PTHR34062">
    <property type="entry name" value="OXIDOREDUCTASE 21 KDA SUBUNIT, PUTATIVE (AFU_ORTHOLOGUE AFUA_4G04750)-RELATED"/>
    <property type="match status" value="1"/>
</dbReference>
<keyword evidence="1" id="KW-0812">Transmembrane</keyword>
<feature type="domain" description="NADH-ubiquinone oxidoreductase 21kDa subunit N-terminal" evidence="2">
    <location>
        <begin position="11"/>
        <end position="88"/>
    </location>
</feature>
<name>A0A2R5G211_9STRA</name>
<keyword evidence="1" id="KW-0472">Membrane</keyword>
<dbReference type="InterPro" id="IPR053229">
    <property type="entry name" value="NADH-Q_oxidrdct_subunit"/>
</dbReference>
<keyword evidence="4" id="KW-1185">Reference proteome</keyword>
<sequence length="89" mass="9580">MVEDDRSPVRNPRFTVIDKDPSFGKVFSYMKPEDLGVWAASAVGTAAAGYAVGKYNRGFMMFGAGCIGFAGGCMLAMQNSYARLIGARR</sequence>